<dbReference type="InterPro" id="IPR021860">
    <property type="entry name" value="Peptidase_S12_Pab87-rel_C"/>
</dbReference>
<feature type="signal peptide" evidence="1">
    <location>
        <begin position="1"/>
        <end position="22"/>
    </location>
</feature>
<keyword evidence="4" id="KW-0378">Hydrolase</keyword>
<evidence type="ECO:0000313" key="4">
    <source>
        <dbReference type="EMBL" id="MXO60361.1"/>
    </source>
</evidence>
<dbReference type="InterPro" id="IPR012338">
    <property type="entry name" value="Beta-lactam/transpept-like"/>
</dbReference>
<evidence type="ECO:0000313" key="5">
    <source>
        <dbReference type="Proteomes" id="UP000433652"/>
    </source>
</evidence>
<dbReference type="GO" id="GO:0016787">
    <property type="term" value="F:hydrolase activity"/>
    <property type="evidence" value="ECO:0007669"/>
    <property type="project" value="UniProtKB-KW"/>
</dbReference>
<comment type="caution">
    <text evidence="4">The sequence shown here is derived from an EMBL/GenBank/DDBJ whole genome shotgun (WGS) entry which is preliminary data.</text>
</comment>
<dbReference type="PANTHER" id="PTHR46825:SF15">
    <property type="entry name" value="BETA-LACTAMASE-RELATED DOMAIN-CONTAINING PROTEIN"/>
    <property type="match status" value="1"/>
</dbReference>
<reference evidence="4 5" key="1">
    <citation type="submission" date="2019-12" db="EMBL/GenBank/DDBJ databases">
        <title>Genomic-based taxomic classification of the family Erythrobacteraceae.</title>
        <authorList>
            <person name="Xu L."/>
        </authorList>
    </citation>
    <scope>NUCLEOTIDE SEQUENCE [LARGE SCALE GENOMIC DNA]</scope>
    <source>
        <strain evidence="4 5">MCCC 1K01500</strain>
    </source>
</reference>
<feature type="domain" description="Beta-lactamase-related" evidence="2">
    <location>
        <begin position="30"/>
        <end position="373"/>
    </location>
</feature>
<feature type="chain" id="PRO_5026149387" evidence="1">
    <location>
        <begin position="23"/>
        <end position="527"/>
    </location>
</feature>
<dbReference type="Pfam" id="PF11954">
    <property type="entry name" value="DUF3471"/>
    <property type="match status" value="1"/>
</dbReference>
<name>A0A6I4SWH9_9SPHN</name>
<keyword evidence="1" id="KW-0732">Signal</keyword>
<dbReference type="AlphaFoldDB" id="A0A6I4SWH9"/>
<dbReference type="InterPro" id="IPR001466">
    <property type="entry name" value="Beta-lactam-related"/>
</dbReference>
<protein>
    <submittedName>
        <fullName evidence="4">Serine hydrolase</fullName>
    </submittedName>
</protein>
<dbReference type="Proteomes" id="UP000433652">
    <property type="component" value="Unassembled WGS sequence"/>
</dbReference>
<dbReference type="OrthoDB" id="5377981at2"/>
<dbReference type="EMBL" id="WTYM01000049">
    <property type="protein sequence ID" value="MXO60361.1"/>
    <property type="molecule type" value="Genomic_DNA"/>
</dbReference>
<dbReference type="InterPro" id="IPR050491">
    <property type="entry name" value="AmpC-like"/>
</dbReference>
<organism evidence="4 5">
    <name type="scientific">Croceibacterium salegens</name>
    <dbReference type="NCBI Taxonomy" id="1737568"/>
    <lineage>
        <taxon>Bacteria</taxon>
        <taxon>Pseudomonadati</taxon>
        <taxon>Pseudomonadota</taxon>
        <taxon>Alphaproteobacteria</taxon>
        <taxon>Sphingomonadales</taxon>
        <taxon>Erythrobacteraceae</taxon>
        <taxon>Croceibacterium</taxon>
    </lineage>
</organism>
<accession>A0A6I4SWH9</accession>
<dbReference type="Pfam" id="PF00144">
    <property type="entry name" value="Beta-lactamase"/>
    <property type="match status" value="1"/>
</dbReference>
<dbReference type="PANTHER" id="PTHR46825">
    <property type="entry name" value="D-ALANYL-D-ALANINE-CARBOXYPEPTIDASE/ENDOPEPTIDASE AMPH"/>
    <property type="match status" value="1"/>
</dbReference>
<dbReference type="Gene3D" id="2.40.128.600">
    <property type="match status" value="1"/>
</dbReference>
<proteinExistence type="predicted"/>
<evidence type="ECO:0000259" key="2">
    <source>
        <dbReference type="Pfam" id="PF00144"/>
    </source>
</evidence>
<dbReference type="Gene3D" id="3.40.710.10">
    <property type="entry name" value="DD-peptidase/beta-lactamase superfamily"/>
    <property type="match status" value="1"/>
</dbReference>
<keyword evidence="5" id="KW-1185">Reference proteome</keyword>
<feature type="domain" description="Peptidase S12 Pab87-related C-terminal" evidence="3">
    <location>
        <begin position="418"/>
        <end position="521"/>
    </location>
</feature>
<evidence type="ECO:0000259" key="3">
    <source>
        <dbReference type="Pfam" id="PF11954"/>
    </source>
</evidence>
<dbReference type="RefSeq" id="WP_159796081.1">
    <property type="nucleotide sequence ID" value="NZ_WTYM01000049.1"/>
</dbReference>
<sequence length="527" mass="58103">MHRAFSASIAALLCVSGAPALADPPDGFVQRVEELREESGAPAIAIAIVEHGKTTLAKGWGVRKLGESAPVDEHTIFPTGSTGKAFTTAALATLVDQGKLGWDDKVIDHMPWFRMYDPWVTNELTVRDLLVHRSGLGLGAGDLLYVPRTSLTRRETVERLRYIKPATSFRYSYAYDNILYIAAGQLIEEVTGKTWEQYVKEEVLERGGMTDSTSDYDSRYATDNRAFPHARVSGAVRGDGPNSVLDEHDELGRNAMPAGGLAMSASDLAKWLQIQLGHGALPGGGQLFSEEQAREMWQPVTIQPITQWPGDLATVTPSHSAYALGWDVEDYRGHKLIWHNGAVFGAIAVVAMLPDEDVGFAIVINSEESALRRGLMYELLDHYLGLPFNDWTPKWDALIKQMQAGGKEAMAQMTSGKTAKARPSLPLASYAGTYRDPWYGDVVVSQREGGLWIDFASTPRMEGRLVPYQYDTFRTELTDKALEPALVTFQLDADGKVERIKMVAASPLADFSYDYQDLDLRPVKDAQ</sequence>
<gene>
    <name evidence="4" type="ORF">GRI89_12510</name>
</gene>
<evidence type="ECO:0000256" key="1">
    <source>
        <dbReference type="SAM" id="SignalP"/>
    </source>
</evidence>
<dbReference type="SUPFAM" id="SSF56601">
    <property type="entry name" value="beta-lactamase/transpeptidase-like"/>
    <property type="match status" value="1"/>
</dbReference>